<dbReference type="EMBL" id="JBHSWI010000001">
    <property type="protein sequence ID" value="MFC6645645.1"/>
    <property type="molecule type" value="Genomic_DNA"/>
</dbReference>
<comment type="caution">
    <text evidence="2">The sequence shown here is derived from an EMBL/GenBank/DDBJ whole genome shotgun (WGS) entry which is preliminary data.</text>
</comment>
<dbReference type="RefSeq" id="WP_263372002.1">
    <property type="nucleotide sequence ID" value="NZ_JAGSYD010000003.1"/>
</dbReference>
<name>A0ABW1Z9R6_9BACT</name>
<accession>A0ABW1Z9R6</accession>
<dbReference type="InterPro" id="IPR041698">
    <property type="entry name" value="Methyltransf_25"/>
</dbReference>
<dbReference type="SUPFAM" id="SSF53335">
    <property type="entry name" value="S-adenosyl-L-methionine-dependent methyltransferases"/>
    <property type="match status" value="1"/>
</dbReference>
<gene>
    <name evidence="2" type="ORF">ACFQBQ_08630</name>
</gene>
<dbReference type="Gene3D" id="3.40.50.150">
    <property type="entry name" value="Vaccinia Virus protein VP39"/>
    <property type="match status" value="1"/>
</dbReference>
<keyword evidence="2" id="KW-0808">Transferase</keyword>
<keyword evidence="3" id="KW-1185">Reference proteome</keyword>
<dbReference type="GO" id="GO:0008168">
    <property type="term" value="F:methyltransferase activity"/>
    <property type="evidence" value="ECO:0007669"/>
    <property type="project" value="UniProtKB-KW"/>
</dbReference>
<dbReference type="GO" id="GO:0032259">
    <property type="term" value="P:methylation"/>
    <property type="evidence" value="ECO:0007669"/>
    <property type="project" value="UniProtKB-KW"/>
</dbReference>
<evidence type="ECO:0000313" key="3">
    <source>
        <dbReference type="Proteomes" id="UP001596391"/>
    </source>
</evidence>
<dbReference type="InterPro" id="IPR029063">
    <property type="entry name" value="SAM-dependent_MTases_sf"/>
</dbReference>
<reference evidence="3" key="1">
    <citation type="journal article" date="2019" name="Int. J. Syst. Evol. Microbiol.">
        <title>The Global Catalogue of Microorganisms (GCM) 10K type strain sequencing project: providing services to taxonomists for standard genome sequencing and annotation.</title>
        <authorList>
            <consortium name="The Broad Institute Genomics Platform"/>
            <consortium name="The Broad Institute Genome Sequencing Center for Infectious Disease"/>
            <person name="Wu L."/>
            <person name="Ma J."/>
        </authorList>
    </citation>
    <scope>NUCLEOTIDE SEQUENCE [LARGE SCALE GENOMIC DNA]</scope>
    <source>
        <strain evidence="3">CGMCC 1.16026</strain>
    </source>
</reference>
<proteinExistence type="predicted"/>
<keyword evidence="2" id="KW-0489">Methyltransferase</keyword>
<organism evidence="2 3">
    <name type="scientific">Granulicella cerasi</name>
    <dbReference type="NCBI Taxonomy" id="741063"/>
    <lineage>
        <taxon>Bacteria</taxon>
        <taxon>Pseudomonadati</taxon>
        <taxon>Acidobacteriota</taxon>
        <taxon>Terriglobia</taxon>
        <taxon>Terriglobales</taxon>
        <taxon>Acidobacteriaceae</taxon>
        <taxon>Granulicella</taxon>
    </lineage>
</organism>
<dbReference type="CDD" id="cd02440">
    <property type="entry name" value="AdoMet_MTases"/>
    <property type="match status" value="1"/>
</dbReference>
<sequence>MNSSAPPPLEAATPPALPGFEVRTYDLHEHLDGPCTYAEYRRAMLDMGKANKLTRAFKPFVALVAEVITRTGVGTRPLHVVDLGCGQGDLLRPLRRWAAPLSVPLRLTGIDLHPYAMRLAQELDEQAHVPQQTFHWLTADALTTTLDVDVITCSLMAHHLRDKDVVRLLQRCDEAREAWMISDLRRSERAAKIFVLLARVFRWHRFVLEDGDISFRRAFSLDEWRALVAQANVRAEVIDAGGGRVLVRSRRQRENV</sequence>
<dbReference type="Proteomes" id="UP001596391">
    <property type="component" value="Unassembled WGS sequence"/>
</dbReference>
<dbReference type="Pfam" id="PF13649">
    <property type="entry name" value="Methyltransf_25"/>
    <property type="match status" value="1"/>
</dbReference>
<feature type="domain" description="Methyltransferase" evidence="1">
    <location>
        <begin position="80"/>
        <end position="173"/>
    </location>
</feature>
<evidence type="ECO:0000313" key="2">
    <source>
        <dbReference type="EMBL" id="MFC6645645.1"/>
    </source>
</evidence>
<evidence type="ECO:0000259" key="1">
    <source>
        <dbReference type="Pfam" id="PF13649"/>
    </source>
</evidence>
<protein>
    <submittedName>
        <fullName evidence="2">Methyltransferase domain-containing protein</fullName>
    </submittedName>
</protein>